<evidence type="ECO:0000313" key="1">
    <source>
        <dbReference type="EMBL" id="CUM92762.1"/>
    </source>
</evidence>
<protein>
    <submittedName>
        <fullName evidence="1">Coat protein 40 kDa component 2</fullName>
    </submittedName>
</protein>
<keyword evidence="1" id="KW-0946">Virion</keyword>
<dbReference type="RefSeq" id="WP_055237860.1">
    <property type="nucleotide sequence ID" value="NZ_CYXM01000004.1"/>
</dbReference>
<dbReference type="InterPro" id="IPR047175">
    <property type="entry name" value="CotS-like"/>
</dbReference>
<sequence length="322" mass="37301">MYNQPEVALEKYELTVSRIIKGRGAYICDTGIGQKLLVPYRGHEQRACTLRDTLAFIQRNGMDVEQISQTKEQCIISRDNCEDAYILKDYRAGRECSTDSIDDMRGGSRALAQLHNILEKYPLPSDIEVESLHEKSQRKCAQIVKLKNYILRRSKTNAFEHLFYECYERFLEQGQKSAEILCELENSKTSVPIYCHGAFNQHNVVYTQSGRWLPVNFETMHPGYPETDLAEYMRKMLEKNHWDTAVADAILDSYCSVRSLDDTSMRLLQALLLFPEKFCKLCNHYSNSRKSWVCDRDVDKLAQLIQLSGEREEYLHALQAIV</sequence>
<gene>
    <name evidence="1" type="primary">cotS</name>
    <name evidence="1" type="ORF">ERS852580_01199</name>
    <name evidence="2" type="ORF">FYL37_08615</name>
</gene>
<dbReference type="EMBL" id="CYXM01000004">
    <property type="protein sequence ID" value="CUM92762.1"/>
    <property type="molecule type" value="Genomic_DNA"/>
</dbReference>
<proteinExistence type="predicted"/>
<dbReference type="GO" id="GO:0042601">
    <property type="term" value="C:endospore-forming forespore"/>
    <property type="evidence" value="ECO:0007669"/>
    <property type="project" value="TreeGrafter"/>
</dbReference>
<evidence type="ECO:0000313" key="4">
    <source>
        <dbReference type="Proteomes" id="UP000324325"/>
    </source>
</evidence>
<reference evidence="2 4" key="3">
    <citation type="submission" date="2019-09" db="EMBL/GenBank/DDBJ databases">
        <title>Strain-level analysis of Eubacterium rectale using genomes from metagenomes.</title>
        <authorList>
            <person name="Karcher N."/>
            <person name="Segata N."/>
        </authorList>
    </citation>
    <scope>NUCLEOTIDE SEQUENCE [LARGE SCALE GENOMIC DNA]</scope>
    <source>
        <strain evidence="2 4">L2-21</strain>
    </source>
</reference>
<reference evidence="1 3" key="1">
    <citation type="submission" date="2015-09" db="EMBL/GenBank/DDBJ databases">
        <authorList>
            <consortium name="Pathogen Informatics"/>
        </authorList>
    </citation>
    <scope>NUCLEOTIDE SEQUENCE [LARGE SCALE GENOMIC DNA]</scope>
    <source>
        <strain evidence="1 3">2789STDY5834968</strain>
    </source>
</reference>
<evidence type="ECO:0000313" key="3">
    <source>
        <dbReference type="Proteomes" id="UP000095673"/>
    </source>
</evidence>
<keyword evidence="1" id="KW-0167">Capsid protein</keyword>
<evidence type="ECO:0000313" key="2">
    <source>
        <dbReference type="EMBL" id="TYL57654.1"/>
    </source>
</evidence>
<name>A0A173SQM8_9FIRM</name>
<reference evidence="2 4" key="2">
    <citation type="submission" date="2019-08" db="EMBL/GenBank/DDBJ databases">
        <authorList>
            <person name="Duncan S."/>
            <person name="Walker A."/>
        </authorList>
    </citation>
    <scope>NUCLEOTIDE SEQUENCE [LARGE SCALE GENOMIC DNA]</scope>
    <source>
        <strain evidence="2 4">L2-21</strain>
    </source>
</reference>
<accession>A0A173SQM8</accession>
<dbReference type="Proteomes" id="UP000324325">
    <property type="component" value="Unassembled WGS sequence"/>
</dbReference>
<organism evidence="1 3">
    <name type="scientific">Agathobacter rectalis</name>
    <dbReference type="NCBI Taxonomy" id="39491"/>
    <lineage>
        <taxon>Bacteria</taxon>
        <taxon>Bacillati</taxon>
        <taxon>Bacillota</taxon>
        <taxon>Clostridia</taxon>
        <taxon>Lachnospirales</taxon>
        <taxon>Lachnospiraceae</taxon>
        <taxon>Agathobacter</taxon>
    </lineage>
</organism>
<dbReference type="OrthoDB" id="9771902at2"/>
<dbReference type="AlphaFoldDB" id="A0A173SQM8"/>
<dbReference type="Proteomes" id="UP000095673">
    <property type="component" value="Unassembled WGS sequence"/>
</dbReference>
<dbReference type="InterPro" id="IPR011009">
    <property type="entry name" value="Kinase-like_dom_sf"/>
</dbReference>
<dbReference type="PANTHER" id="PTHR39179:SF2">
    <property type="entry name" value="ENDOSPORE COAT-ASSOCIATED PROTEIN YUTH"/>
    <property type="match status" value="1"/>
</dbReference>
<dbReference type="EMBL" id="VSTG01000010">
    <property type="protein sequence ID" value="TYL57654.1"/>
    <property type="molecule type" value="Genomic_DNA"/>
</dbReference>
<dbReference type="SUPFAM" id="SSF56112">
    <property type="entry name" value="Protein kinase-like (PK-like)"/>
    <property type="match status" value="1"/>
</dbReference>
<dbReference type="Gene3D" id="3.90.1200.10">
    <property type="match status" value="1"/>
</dbReference>
<dbReference type="PANTHER" id="PTHR39179">
    <property type="entry name" value="SPORE COAT PROTEIN I"/>
    <property type="match status" value="1"/>
</dbReference>